<dbReference type="InterPro" id="IPR050090">
    <property type="entry name" value="Tyrosine_recombinase_XerCD"/>
</dbReference>
<accession>A0ABV6ID47</accession>
<evidence type="ECO:0000256" key="2">
    <source>
        <dbReference type="ARBA" id="ARBA00023172"/>
    </source>
</evidence>
<dbReference type="InterPro" id="IPR013762">
    <property type="entry name" value="Integrase-like_cat_sf"/>
</dbReference>
<dbReference type="SUPFAM" id="SSF56349">
    <property type="entry name" value="DNA breaking-rejoining enzymes"/>
    <property type="match status" value="1"/>
</dbReference>
<dbReference type="PANTHER" id="PTHR30349">
    <property type="entry name" value="PHAGE INTEGRASE-RELATED"/>
    <property type="match status" value="1"/>
</dbReference>
<comment type="caution">
    <text evidence="4">The sequence shown here is derived from an EMBL/GenBank/DDBJ whole genome shotgun (WGS) entry which is preliminary data.</text>
</comment>
<dbReference type="Pfam" id="PF00589">
    <property type="entry name" value="Phage_integrase"/>
    <property type="match status" value="1"/>
</dbReference>
<organism evidence="4 5">
    <name type="scientific">Undibacterium danionis</name>
    <dbReference type="NCBI Taxonomy" id="1812100"/>
    <lineage>
        <taxon>Bacteria</taxon>
        <taxon>Pseudomonadati</taxon>
        <taxon>Pseudomonadota</taxon>
        <taxon>Betaproteobacteria</taxon>
        <taxon>Burkholderiales</taxon>
        <taxon>Oxalobacteraceae</taxon>
        <taxon>Undibacterium</taxon>
    </lineage>
</organism>
<dbReference type="PANTHER" id="PTHR30349:SF94">
    <property type="entry name" value="INTEGRASE_RECOMBINASE HI_1414-RELATED"/>
    <property type="match status" value="1"/>
</dbReference>
<dbReference type="Proteomes" id="UP001589844">
    <property type="component" value="Unassembled WGS sequence"/>
</dbReference>
<dbReference type="PROSITE" id="PS51898">
    <property type="entry name" value="TYR_RECOMBINASE"/>
    <property type="match status" value="1"/>
</dbReference>
<dbReference type="InterPro" id="IPR002104">
    <property type="entry name" value="Integrase_catalytic"/>
</dbReference>
<keyword evidence="1" id="KW-0229">DNA integration</keyword>
<protein>
    <submittedName>
        <fullName evidence="4">Tyrosine-type recombinase/integrase</fullName>
    </submittedName>
</protein>
<keyword evidence="2" id="KW-0233">DNA recombination</keyword>
<proteinExistence type="predicted"/>
<evidence type="ECO:0000313" key="5">
    <source>
        <dbReference type="Proteomes" id="UP001589844"/>
    </source>
</evidence>
<dbReference type="InterPro" id="IPR011010">
    <property type="entry name" value="DNA_brk_join_enz"/>
</dbReference>
<reference evidence="4 5" key="1">
    <citation type="submission" date="2024-09" db="EMBL/GenBank/DDBJ databases">
        <authorList>
            <person name="Sun Q."/>
            <person name="Mori K."/>
        </authorList>
    </citation>
    <scope>NUCLEOTIDE SEQUENCE [LARGE SCALE GENOMIC DNA]</scope>
    <source>
        <strain evidence="4 5">CCM 8677</strain>
    </source>
</reference>
<gene>
    <name evidence="4" type="ORF">ACFFJH_08000</name>
</gene>
<dbReference type="EMBL" id="JBHLXJ010000008">
    <property type="protein sequence ID" value="MFC0349745.1"/>
    <property type="molecule type" value="Genomic_DNA"/>
</dbReference>
<keyword evidence="5" id="KW-1185">Reference proteome</keyword>
<name>A0ABV6ID47_9BURK</name>
<evidence type="ECO:0000313" key="4">
    <source>
        <dbReference type="EMBL" id="MFC0349745.1"/>
    </source>
</evidence>
<evidence type="ECO:0000259" key="3">
    <source>
        <dbReference type="PROSITE" id="PS51898"/>
    </source>
</evidence>
<dbReference type="CDD" id="cd00796">
    <property type="entry name" value="INT_Rci_Hp1_C"/>
    <property type="match status" value="1"/>
</dbReference>
<dbReference type="Gene3D" id="1.10.443.10">
    <property type="entry name" value="Intergrase catalytic core"/>
    <property type="match status" value="1"/>
</dbReference>
<dbReference type="RefSeq" id="WP_390211512.1">
    <property type="nucleotide sequence ID" value="NZ_JBHLXJ010000008.1"/>
</dbReference>
<evidence type="ECO:0000256" key="1">
    <source>
        <dbReference type="ARBA" id="ARBA00022908"/>
    </source>
</evidence>
<sequence length="385" mass="45021">MAGKLITERTGVNGDVSFLVRIREAGVAVSKTFKTKKEAEKFIREVKTKIDRGESVDITKIKKMTLAQIFDEYLKHNTVAKGKKYDLEKLKLEIGKVPLSNFKAGTFALYLKTKLEQEIPDQAKKKKSHPLYDGHQVVDPDTGKLKKKTYSESTIRKYYYAIKTALFWHAKHHDYTFDRKPFDDNPPPKAWEPRDRILEAGELDRLLEATNKMYVKREEWKCLILWQYYSCMRAGETLLMKWDEIHLDEKNPHHSYIFVPKENTKIADKKNAEDRKVPLRPEFFHFIKDRLMKLKKDGQQLVFGDYWSSSSVLAARFKVICKNAKVEDFKIHDLRHCAVSWYFVNTNLTDIEISKISGHIELSTLKRYATLRHSDIGTKLWANAK</sequence>
<feature type="domain" description="Tyr recombinase" evidence="3">
    <location>
        <begin position="193"/>
        <end position="385"/>
    </location>
</feature>